<keyword evidence="8" id="KW-1185">Reference proteome</keyword>
<dbReference type="InterPro" id="IPR036259">
    <property type="entry name" value="MFS_trans_sf"/>
</dbReference>
<dbReference type="OrthoDB" id="440553at2759"/>
<dbReference type="SUPFAM" id="SSF103473">
    <property type="entry name" value="MFS general substrate transporter"/>
    <property type="match status" value="1"/>
</dbReference>
<evidence type="ECO:0000313" key="8">
    <source>
        <dbReference type="Proteomes" id="UP001140217"/>
    </source>
</evidence>
<feature type="transmembrane region" description="Helical" evidence="5">
    <location>
        <begin position="48"/>
        <end position="70"/>
    </location>
</feature>
<dbReference type="GO" id="GO:0022857">
    <property type="term" value="F:transmembrane transporter activity"/>
    <property type="evidence" value="ECO:0007669"/>
    <property type="project" value="InterPro"/>
</dbReference>
<dbReference type="Proteomes" id="UP001140217">
    <property type="component" value="Unassembled WGS sequence"/>
</dbReference>
<evidence type="ECO:0000256" key="5">
    <source>
        <dbReference type="SAM" id="Phobius"/>
    </source>
</evidence>
<dbReference type="InterPro" id="IPR011701">
    <property type="entry name" value="MFS"/>
</dbReference>
<evidence type="ECO:0000256" key="2">
    <source>
        <dbReference type="ARBA" id="ARBA00022692"/>
    </source>
</evidence>
<feature type="transmembrane region" description="Helical" evidence="5">
    <location>
        <begin position="179"/>
        <end position="200"/>
    </location>
</feature>
<dbReference type="EMBL" id="JANBUL010000017">
    <property type="protein sequence ID" value="KAJ2784999.1"/>
    <property type="molecule type" value="Genomic_DNA"/>
</dbReference>
<feature type="transmembrane region" description="Helical" evidence="5">
    <location>
        <begin position="383"/>
        <end position="402"/>
    </location>
</feature>
<evidence type="ECO:0000256" key="4">
    <source>
        <dbReference type="ARBA" id="ARBA00023136"/>
    </source>
</evidence>
<feature type="transmembrane region" description="Helical" evidence="5">
    <location>
        <begin position="316"/>
        <end position="339"/>
    </location>
</feature>
<feature type="transmembrane region" description="Helical" evidence="5">
    <location>
        <begin position="82"/>
        <end position="104"/>
    </location>
</feature>
<dbReference type="PANTHER" id="PTHR23501">
    <property type="entry name" value="MAJOR FACILITATOR SUPERFAMILY"/>
    <property type="match status" value="1"/>
</dbReference>
<evidence type="ECO:0000259" key="6">
    <source>
        <dbReference type="PROSITE" id="PS50850"/>
    </source>
</evidence>
<dbReference type="PANTHER" id="PTHR23501:SF43">
    <property type="entry name" value="MULTIDRUG TRANSPORTER, PUTATIVE (AFU_ORTHOLOGUE AFUA_6G03040)-RELATED"/>
    <property type="match status" value="1"/>
</dbReference>
<feature type="transmembrane region" description="Helical" evidence="5">
    <location>
        <begin position="526"/>
        <end position="547"/>
    </location>
</feature>
<protein>
    <recommendedName>
        <fullName evidence="6">Major facilitator superfamily (MFS) profile domain-containing protein</fullName>
    </recommendedName>
</protein>
<keyword evidence="3 5" id="KW-1133">Transmembrane helix</keyword>
<name>A0A9W8HMK2_9FUNG</name>
<feature type="transmembrane region" description="Helical" evidence="5">
    <location>
        <begin position="148"/>
        <end position="167"/>
    </location>
</feature>
<sequence>MSAHPTDSAAYAGEAYPIDAKQLDAEKHLGEKHAAAITEDAVPRISPLLLNLFHIGAVVAIFASSLQAVVPSSFFVQAVEPWGVEVSSLWMLAAYLIGYVALVLPAARIGEVFGRLVTFWFGIVLFVVFSGVAGHAKSSLHFAILRAFQGAGAGIVSSAAVQVIAALNSERSRALRVGSLAAAQMFGIGAAHLIGGSLAIHAHFRWGIYMAAPLAAAPALLCSPALAKADQLLRTDESFWSRLRHYDFVGTLFLLGAATMLTTGLVFGGNEHRWSSATTLCLIIFGVVSIVLFLAWEAFGAGRPIFNTLWLRERNLQISVVGVLLIAMTIFAHCAYVPILYITVRSEPTNEAGRMTAPYWGASTVAAVLTGAVLHLRPRLARPLVWVGLPIAAVFWGLYYIIEEKPASLARERAFYVLAGAGTGLAYPAIIYLAQVSVPRNESGPAAAVAHFLSVVGGMLGLILYQACLKSRLITTLTPIFAQSTFLSTFDIRTMDIAGLEMSGETMLHYEPKLAVLIGQEMTNCLHTTFILSVPFLGAALLGSLLYKHHHHHAN</sequence>
<proteinExistence type="predicted"/>
<feature type="transmembrane region" description="Helical" evidence="5">
    <location>
        <begin position="414"/>
        <end position="434"/>
    </location>
</feature>
<dbReference type="Pfam" id="PF07690">
    <property type="entry name" value="MFS_1"/>
    <property type="match status" value="1"/>
</dbReference>
<reference evidence="7" key="1">
    <citation type="submission" date="2022-07" db="EMBL/GenBank/DDBJ databases">
        <title>Phylogenomic reconstructions and comparative analyses of Kickxellomycotina fungi.</title>
        <authorList>
            <person name="Reynolds N.K."/>
            <person name="Stajich J.E."/>
            <person name="Barry K."/>
            <person name="Grigoriev I.V."/>
            <person name="Crous P."/>
            <person name="Smith M.E."/>
        </authorList>
    </citation>
    <scope>NUCLEOTIDE SEQUENCE</scope>
    <source>
        <strain evidence="7">NBRC 105414</strain>
    </source>
</reference>
<evidence type="ECO:0000256" key="3">
    <source>
        <dbReference type="ARBA" id="ARBA00022989"/>
    </source>
</evidence>
<organism evidence="7 8">
    <name type="scientific">Coemansia javaensis</name>
    <dbReference type="NCBI Taxonomy" id="2761396"/>
    <lineage>
        <taxon>Eukaryota</taxon>
        <taxon>Fungi</taxon>
        <taxon>Fungi incertae sedis</taxon>
        <taxon>Zoopagomycota</taxon>
        <taxon>Kickxellomycotina</taxon>
        <taxon>Kickxellomycetes</taxon>
        <taxon>Kickxellales</taxon>
        <taxon>Kickxellaceae</taxon>
        <taxon>Coemansia</taxon>
    </lineage>
</organism>
<feature type="transmembrane region" description="Helical" evidence="5">
    <location>
        <begin position="274"/>
        <end position="296"/>
    </location>
</feature>
<feature type="transmembrane region" description="Helical" evidence="5">
    <location>
        <begin position="116"/>
        <end position="136"/>
    </location>
</feature>
<feature type="transmembrane region" description="Helical" evidence="5">
    <location>
        <begin position="359"/>
        <end position="376"/>
    </location>
</feature>
<feature type="domain" description="Major facilitator superfamily (MFS) profile" evidence="6">
    <location>
        <begin position="44"/>
        <end position="496"/>
    </location>
</feature>
<dbReference type="Gene3D" id="1.20.1250.20">
    <property type="entry name" value="MFS general substrate transporter like domains"/>
    <property type="match status" value="2"/>
</dbReference>
<dbReference type="GO" id="GO:0005886">
    <property type="term" value="C:plasma membrane"/>
    <property type="evidence" value="ECO:0007669"/>
    <property type="project" value="TreeGrafter"/>
</dbReference>
<evidence type="ECO:0000256" key="1">
    <source>
        <dbReference type="ARBA" id="ARBA00004141"/>
    </source>
</evidence>
<dbReference type="InterPro" id="IPR020846">
    <property type="entry name" value="MFS_dom"/>
</dbReference>
<comment type="caution">
    <text evidence="7">The sequence shown here is derived from an EMBL/GenBank/DDBJ whole genome shotgun (WGS) entry which is preliminary data.</text>
</comment>
<evidence type="ECO:0000313" key="7">
    <source>
        <dbReference type="EMBL" id="KAJ2784999.1"/>
    </source>
</evidence>
<feature type="transmembrane region" description="Helical" evidence="5">
    <location>
        <begin position="206"/>
        <end position="227"/>
    </location>
</feature>
<dbReference type="AlphaFoldDB" id="A0A9W8HMK2"/>
<gene>
    <name evidence="7" type="ORF">H4R18_000813</name>
</gene>
<dbReference type="PROSITE" id="PS50850">
    <property type="entry name" value="MFS"/>
    <property type="match status" value="1"/>
</dbReference>
<keyword evidence="4 5" id="KW-0472">Membrane</keyword>
<feature type="transmembrane region" description="Helical" evidence="5">
    <location>
        <begin position="446"/>
        <end position="467"/>
    </location>
</feature>
<feature type="transmembrane region" description="Helical" evidence="5">
    <location>
        <begin position="248"/>
        <end position="268"/>
    </location>
</feature>
<keyword evidence="2 5" id="KW-0812">Transmembrane</keyword>
<comment type="subcellular location">
    <subcellularLocation>
        <location evidence="1">Membrane</location>
        <topology evidence="1">Multi-pass membrane protein</topology>
    </subcellularLocation>
</comment>
<accession>A0A9W8HMK2</accession>